<dbReference type="Pfam" id="PF14090">
    <property type="entry name" value="HTH_39"/>
    <property type="match status" value="1"/>
</dbReference>
<evidence type="ECO:0000313" key="3">
    <source>
        <dbReference type="Proteomes" id="UP000238532"/>
    </source>
</evidence>
<comment type="caution">
    <text evidence="2">The sequence shown here is derived from an EMBL/GenBank/DDBJ whole genome shotgun (WGS) entry which is preliminary data.</text>
</comment>
<protein>
    <recommendedName>
        <fullName evidence="1">Winged helix-turn-helix domain-containing protein</fullName>
    </recommendedName>
</protein>
<accession>A0A1Q5Y3H3</accession>
<dbReference type="Proteomes" id="UP000238532">
    <property type="component" value="Unassembled WGS sequence"/>
</dbReference>
<proteinExistence type="predicted"/>
<organism evidence="2 3">
    <name type="scientific">Haemophilus influenzae</name>
    <dbReference type="NCBI Taxonomy" id="727"/>
    <lineage>
        <taxon>Bacteria</taxon>
        <taxon>Pseudomonadati</taxon>
        <taxon>Pseudomonadota</taxon>
        <taxon>Gammaproteobacteria</taxon>
        <taxon>Pasteurellales</taxon>
        <taxon>Pasteurellaceae</taxon>
        <taxon>Haemophilus</taxon>
    </lineage>
</organism>
<dbReference type="AlphaFoldDB" id="A0A1Q5Y3H3"/>
<dbReference type="EMBL" id="NEBY01000148">
    <property type="protein sequence ID" value="PRJ63187.1"/>
    <property type="molecule type" value="Genomic_DNA"/>
</dbReference>
<evidence type="ECO:0000313" key="2">
    <source>
        <dbReference type="EMBL" id="PRJ63187.1"/>
    </source>
</evidence>
<dbReference type="RefSeq" id="WP_005651121.1">
    <property type="nucleotide sequence ID" value="NZ_AP018773.1"/>
</dbReference>
<reference evidence="2 3" key="1">
    <citation type="submission" date="2017-04" db="EMBL/GenBank/DDBJ databases">
        <title>Haemophilus influenzae in COPD genome sequencing project.</title>
        <authorList>
            <person name="Murphy T.F."/>
            <person name="Kong Y."/>
            <person name="Nadendla S."/>
            <person name="Tettelin H."/>
            <person name="Pettigrew M."/>
        </authorList>
    </citation>
    <scope>NUCLEOTIDE SEQUENCE [LARGE SCALE GENOMIC DNA]</scope>
    <source>
        <strain evidence="2 3">56P127H1</strain>
    </source>
</reference>
<feature type="domain" description="Winged helix-turn-helix" evidence="1">
    <location>
        <begin position="13"/>
        <end position="76"/>
    </location>
</feature>
<dbReference type="OMA" id="LRDCGHE"/>
<name>A0A1Q5Y3H3_HAEIF</name>
<evidence type="ECO:0000259" key="1">
    <source>
        <dbReference type="Pfam" id="PF14090"/>
    </source>
</evidence>
<gene>
    <name evidence="2" type="ORF">BV102_00390</name>
</gene>
<sequence length="77" mass="9019">MENTNPNEKISQSQCDRILRYLQSGKRLTSLEALDKFGCLRLSARILDLKNRWHQISDEFVHDARTGKVYKAYFMAV</sequence>
<dbReference type="InterPro" id="IPR055245">
    <property type="entry name" value="HTH_proteobacteria"/>
</dbReference>